<protein>
    <recommendedName>
        <fullName evidence="1">F-box domain-containing protein</fullName>
    </recommendedName>
</protein>
<gene>
    <name evidence="2" type="ORF">QYE76_058879</name>
</gene>
<dbReference type="InterPro" id="IPR017451">
    <property type="entry name" value="F-box-assoc_interact_dom"/>
</dbReference>
<dbReference type="NCBIfam" id="TIGR01640">
    <property type="entry name" value="F_box_assoc_1"/>
    <property type="match status" value="1"/>
</dbReference>
<name>A0AAD8WSU3_LOLMU</name>
<dbReference type="PANTHER" id="PTHR31672">
    <property type="entry name" value="BNACNNG10540D PROTEIN"/>
    <property type="match status" value="1"/>
</dbReference>
<feature type="domain" description="F-box" evidence="1">
    <location>
        <begin position="20"/>
        <end position="61"/>
    </location>
</feature>
<keyword evidence="3" id="KW-1185">Reference proteome</keyword>
<organism evidence="2 3">
    <name type="scientific">Lolium multiflorum</name>
    <name type="common">Italian ryegrass</name>
    <name type="synonym">Lolium perenne subsp. multiflorum</name>
    <dbReference type="NCBI Taxonomy" id="4521"/>
    <lineage>
        <taxon>Eukaryota</taxon>
        <taxon>Viridiplantae</taxon>
        <taxon>Streptophyta</taxon>
        <taxon>Embryophyta</taxon>
        <taxon>Tracheophyta</taxon>
        <taxon>Spermatophyta</taxon>
        <taxon>Magnoliopsida</taxon>
        <taxon>Liliopsida</taxon>
        <taxon>Poales</taxon>
        <taxon>Poaceae</taxon>
        <taxon>BOP clade</taxon>
        <taxon>Pooideae</taxon>
        <taxon>Poodae</taxon>
        <taxon>Poeae</taxon>
        <taxon>Poeae Chloroplast Group 2 (Poeae type)</taxon>
        <taxon>Loliodinae</taxon>
        <taxon>Loliinae</taxon>
        <taxon>Lolium</taxon>
    </lineage>
</organism>
<dbReference type="CDD" id="cd22157">
    <property type="entry name" value="F-box_AtFBW1-like"/>
    <property type="match status" value="1"/>
</dbReference>
<evidence type="ECO:0000313" key="2">
    <source>
        <dbReference type="EMBL" id="KAK1670720.1"/>
    </source>
</evidence>
<accession>A0AAD8WSU3</accession>
<reference evidence="2" key="1">
    <citation type="submission" date="2023-07" db="EMBL/GenBank/DDBJ databases">
        <title>A chromosome-level genome assembly of Lolium multiflorum.</title>
        <authorList>
            <person name="Chen Y."/>
            <person name="Copetti D."/>
            <person name="Kolliker R."/>
            <person name="Studer B."/>
        </authorList>
    </citation>
    <scope>NUCLEOTIDE SEQUENCE</scope>
    <source>
        <strain evidence="2">02402/16</strain>
        <tissue evidence="2">Leaf</tissue>
    </source>
</reference>
<dbReference type="AlphaFoldDB" id="A0AAD8WSU3"/>
<comment type="caution">
    <text evidence="2">The sequence shown here is derived from an EMBL/GenBank/DDBJ whole genome shotgun (WGS) entry which is preliminary data.</text>
</comment>
<dbReference type="Proteomes" id="UP001231189">
    <property type="component" value="Unassembled WGS sequence"/>
</dbReference>
<dbReference type="InterPro" id="IPR050796">
    <property type="entry name" value="SCF_F-box_component"/>
</dbReference>
<dbReference type="SMART" id="SM00256">
    <property type="entry name" value="FBOX"/>
    <property type="match status" value="1"/>
</dbReference>
<dbReference type="InterPro" id="IPR013187">
    <property type="entry name" value="F-box-assoc_dom_typ3"/>
</dbReference>
<evidence type="ECO:0000313" key="3">
    <source>
        <dbReference type="Proteomes" id="UP001231189"/>
    </source>
</evidence>
<dbReference type="Pfam" id="PF12937">
    <property type="entry name" value="F-box-like"/>
    <property type="match status" value="1"/>
</dbReference>
<dbReference type="InterPro" id="IPR001810">
    <property type="entry name" value="F-box_dom"/>
</dbReference>
<dbReference type="Pfam" id="PF08268">
    <property type="entry name" value="FBA_3"/>
    <property type="match status" value="1"/>
</dbReference>
<dbReference type="PANTHER" id="PTHR31672:SF2">
    <property type="entry name" value="F-BOX DOMAIN-CONTAINING PROTEIN"/>
    <property type="match status" value="1"/>
</dbReference>
<dbReference type="InterPro" id="IPR036047">
    <property type="entry name" value="F-box-like_dom_sf"/>
</dbReference>
<proteinExistence type="predicted"/>
<dbReference type="EMBL" id="JAUUTY010000003">
    <property type="protein sequence ID" value="KAK1670720.1"/>
    <property type="molecule type" value="Genomic_DNA"/>
</dbReference>
<dbReference type="SUPFAM" id="SSF81383">
    <property type="entry name" value="F-box domain"/>
    <property type="match status" value="1"/>
</dbReference>
<evidence type="ECO:0000259" key="1">
    <source>
        <dbReference type="SMART" id="SM00256"/>
    </source>
</evidence>
<sequence length="390" mass="43723">MESGTAAMAMAEATPPRRCLPEEIVVWEILVRLPAKSLLRCRAVCYAWRRATSTRDFLLSHHGRQPTLPIVWGKPVSGFKYDDASACYDELLAFDHRAADAKLQSVARLDESYCSRASCNGLLILYKFSLTGTSFSICNPVTREHAPLWIPGDFGSVLGMYLHRPSGEYRLLLHGRSHMPNATTGCYVFVLGSDQPLRYIGGPDAAGALRFDTPALVYHSLHWCPMNESRMVILVFDTTTESFREMHAPPGPTKSSIFDSSIFEMDDKLGFCGYNDANEVLDIWVLQNYEGEVWVRQYNVTLPVEEILGMYGCWNDDSYGSVVSVDGDVLLLVSHGGWLFYVDTDGEVVDSFHRCGQQIYASDFRLKQTLIPHNFFTTLEDHAANASPFL</sequence>
<dbReference type="Gene3D" id="1.20.1280.50">
    <property type="match status" value="1"/>
</dbReference>